<dbReference type="PANTHER" id="PTHR33507">
    <property type="entry name" value="INNER MEMBRANE PROTEIN YBBJ"/>
    <property type="match status" value="1"/>
</dbReference>
<keyword evidence="3 5" id="KW-1133">Transmembrane helix</keyword>
<comment type="subcellular location">
    <subcellularLocation>
        <location evidence="1">Membrane</location>
        <topology evidence="1">Multi-pass membrane protein</topology>
    </subcellularLocation>
</comment>
<feature type="transmembrane region" description="Helical" evidence="5">
    <location>
        <begin position="6"/>
        <end position="26"/>
    </location>
</feature>
<keyword evidence="8" id="KW-1185">Reference proteome</keyword>
<dbReference type="PANTHER" id="PTHR33507:SF3">
    <property type="entry name" value="INNER MEMBRANE PROTEIN YBBJ"/>
    <property type="match status" value="1"/>
</dbReference>
<evidence type="ECO:0000256" key="4">
    <source>
        <dbReference type="ARBA" id="ARBA00023136"/>
    </source>
</evidence>
<keyword evidence="2 5" id="KW-0812">Transmembrane</keyword>
<dbReference type="InterPro" id="IPR012340">
    <property type="entry name" value="NA-bd_OB-fold"/>
</dbReference>
<evidence type="ECO:0000313" key="7">
    <source>
        <dbReference type="EMBL" id="RAI44350.1"/>
    </source>
</evidence>
<organism evidence="7 8">
    <name type="scientific">Rhodoplanes roseus</name>
    <dbReference type="NCBI Taxonomy" id="29409"/>
    <lineage>
        <taxon>Bacteria</taxon>
        <taxon>Pseudomonadati</taxon>
        <taxon>Pseudomonadota</taxon>
        <taxon>Alphaproteobacteria</taxon>
        <taxon>Hyphomicrobiales</taxon>
        <taxon>Nitrobacteraceae</taxon>
        <taxon>Rhodoplanes</taxon>
    </lineage>
</organism>
<name>A0A327KZN4_9BRAD</name>
<dbReference type="InterPro" id="IPR002810">
    <property type="entry name" value="NfeD-like_C"/>
</dbReference>
<reference evidence="7 8" key="1">
    <citation type="submission" date="2017-07" db="EMBL/GenBank/DDBJ databases">
        <title>Draft Genome Sequences of Select Purple Nonsulfur Bacteria.</title>
        <authorList>
            <person name="Lasarre B."/>
            <person name="Mckinlay J.B."/>
        </authorList>
    </citation>
    <scope>NUCLEOTIDE SEQUENCE [LARGE SCALE GENOMIC DNA]</scope>
    <source>
        <strain evidence="7 8">DSM 5909</strain>
    </source>
</reference>
<feature type="domain" description="NfeD-like C-terminal" evidence="6">
    <location>
        <begin position="93"/>
        <end position="148"/>
    </location>
</feature>
<dbReference type="AlphaFoldDB" id="A0A327KZN4"/>
<dbReference type="Pfam" id="PF01957">
    <property type="entry name" value="NfeD"/>
    <property type="match status" value="1"/>
</dbReference>
<sequence length="151" mass="16178">MSLLSSLGASLGPWGWLTAAAVLLIAEIVVPGIFLLWLGIAALIVGLVSFVIAWTWQLQWLAFALISLAAIPLWRKLARAGETTDQPFLNRRVEAMVGRVFTLEQPIVGGAGTIAVDDTVWRVTGADTPAGARIRIARVDGAIIHVERVEG</sequence>
<accession>A0A327KZN4</accession>
<evidence type="ECO:0000313" key="8">
    <source>
        <dbReference type="Proteomes" id="UP000249130"/>
    </source>
</evidence>
<dbReference type="EMBL" id="NPEX01000048">
    <property type="protein sequence ID" value="RAI44350.1"/>
    <property type="molecule type" value="Genomic_DNA"/>
</dbReference>
<evidence type="ECO:0000256" key="2">
    <source>
        <dbReference type="ARBA" id="ARBA00022692"/>
    </source>
</evidence>
<evidence type="ECO:0000259" key="6">
    <source>
        <dbReference type="Pfam" id="PF01957"/>
    </source>
</evidence>
<protein>
    <recommendedName>
        <fullName evidence="6">NfeD-like C-terminal domain-containing protein</fullName>
    </recommendedName>
</protein>
<keyword evidence="4 5" id="KW-0472">Membrane</keyword>
<dbReference type="GO" id="GO:0005886">
    <property type="term" value="C:plasma membrane"/>
    <property type="evidence" value="ECO:0007669"/>
    <property type="project" value="TreeGrafter"/>
</dbReference>
<dbReference type="Proteomes" id="UP000249130">
    <property type="component" value="Unassembled WGS sequence"/>
</dbReference>
<comment type="caution">
    <text evidence="7">The sequence shown here is derived from an EMBL/GenBank/DDBJ whole genome shotgun (WGS) entry which is preliminary data.</text>
</comment>
<dbReference type="Gene3D" id="2.40.50.140">
    <property type="entry name" value="Nucleic acid-binding proteins"/>
    <property type="match status" value="1"/>
</dbReference>
<evidence type="ECO:0000256" key="1">
    <source>
        <dbReference type="ARBA" id="ARBA00004141"/>
    </source>
</evidence>
<dbReference type="InterPro" id="IPR052165">
    <property type="entry name" value="Membrane_assoc_protease"/>
</dbReference>
<evidence type="ECO:0000256" key="3">
    <source>
        <dbReference type="ARBA" id="ARBA00022989"/>
    </source>
</evidence>
<proteinExistence type="predicted"/>
<dbReference type="RefSeq" id="WP_111418819.1">
    <property type="nucleotide sequence ID" value="NZ_NPEX01000048.1"/>
</dbReference>
<gene>
    <name evidence="7" type="ORF">CH341_09565</name>
</gene>
<feature type="transmembrane region" description="Helical" evidence="5">
    <location>
        <begin position="33"/>
        <end position="52"/>
    </location>
</feature>
<evidence type="ECO:0000256" key="5">
    <source>
        <dbReference type="SAM" id="Phobius"/>
    </source>
</evidence>
<dbReference type="OrthoDB" id="9810336at2"/>